<name>A0A8S5R8P5_9VIRU</name>
<accession>A0A8S5R8P5</accession>
<evidence type="ECO:0000313" key="1">
    <source>
        <dbReference type="EMBL" id="DAE27547.1"/>
    </source>
</evidence>
<organism evidence="1">
    <name type="scientific">virus sp. ct1Uu26</name>
    <dbReference type="NCBI Taxonomy" id="2826789"/>
    <lineage>
        <taxon>Viruses</taxon>
    </lineage>
</organism>
<proteinExistence type="predicted"/>
<reference evidence="1" key="1">
    <citation type="journal article" date="2021" name="Proc. Natl. Acad. Sci. U.S.A.">
        <title>A Catalog of Tens of Thousands of Viruses from Human Metagenomes Reveals Hidden Associations with Chronic Diseases.</title>
        <authorList>
            <person name="Tisza M.J."/>
            <person name="Buck C.B."/>
        </authorList>
    </citation>
    <scope>NUCLEOTIDE SEQUENCE</scope>
    <source>
        <strain evidence="1">Ct1Uu26</strain>
    </source>
</reference>
<protein>
    <submittedName>
        <fullName evidence="1">Uncharacterized protein</fullName>
    </submittedName>
</protein>
<sequence length="32" mass="3725">MEQCHTSVARPIFERLSLRLFSRADSILTPLH</sequence>
<dbReference type="EMBL" id="BK015840">
    <property type="protein sequence ID" value="DAE27547.1"/>
    <property type="molecule type" value="Genomic_DNA"/>
</dbReference>